<feature type="compositionally biased region" description="Low complexity" evidence="1">
    <location>
        <begin position="1234"/>
        <end position="1248"/>
    </location>
</feature>
<evidence type="ECO:0000256" key="1">
    <source>
        <dbReference type="SAM" id="MobiDB-lite"/>
    </source>
</evidence>
<dbReference type="InterPro" id="IPR001005">
    <property type="entry name" value="SANT/Myb"/>
</dbReference>
<feature type="compositionally biased region" description="Basic and acidic residues" evidence="1">
    <location>
        <begin position="647"/>
        <end position="670"/>
    </location>
</feature>
<feature type="compositionally biased region" description="Basic and acidic residues" evidence="1">
    <location>
        <begin position="258"/>
        <end position="267"/>
    </location>
</feature>
<reference evidence="4" key="1">
    <citation type="journal article" date="2021" name="Open Biol.">
        <title>Shared evolutionary footprints suggest mitochondrial oxidative damage underlies multiple complex I losses in fungi.</title>
        <authorList>
            <person name="Schikora-Tamarit M.A."/>
            <person name="Marcet-Houben M."/>
            <person name="Nosek J."/>
            <person name="Gabaldon T."/>
        </authorList>
    </citation>
    <scope>NUCLEOTIDE SEQUENCE</scope>
    <source>
        <strain evidence="4">CBS6075</strain>
    </source>
</reference>
<dbReference type="Gene3D" id="1.10.10.60">
    <property type="entry name" value="Homeodomain-like"/>
    <property type="match status" value="1"/>
</dbReference>
<name>A0A9P8P6C3_9ASCO</name>
<feature type="compositionally biased region" description="Polar residues" evidence="1">
    <location>
        <begin position="139"/>
        <end position="162"/>
    </location>
</feature>
<dbReference type="InterPro" id="IPR009057">
    <property type="entry name" value="Homeodomain-like_sf"/>
</dbReference>
<dbReference type="FunFam" id="1.10.10.60:FF:000431">
    <property type="entry name" value="Set3C deacetylase complex subunit"/>
    <property type="match status" value="1"/>
</dbReference>
<dbReference type="GeneID" id="70236251"/>
<feature type="compositionally biased region" description="Basic and acidic residues" evidence="1">
    <location>
        <begin position="444"/>
        <end position="481"/>
    </location>
</feature>
<feature type="region of interest" description="Disordered" evidence="1">
    <location>
        <begin position="805"/>
        <end position="1012"/>
    </location>
</feature>
<dbReference type="Proteomes" id="UP000769157">
    <property type="component" value="Unassembled WGS sequence"/>
</dbReference>
<dbReference type="CDD" id="cd00167">
    <property type="entry name" value="SANT"/>
    <property type="match status" value="2"/>
</dbReference>
<dbReference type="SMART" id="SM00717">
    <property type="entry name" value="SANT"/>
    <property type="match status" value="2"/>
</dbReference>
<dbReference type="SUPFAM" id="SSF46689">
    <property type="entry name" value="Homeodomain-like"/>
    <property type="match status" value="2"/>
</dbReference>
<feature type="compositionally biased region" description="Basic and acidic residues" evidence="1">
    <location>
        <begin position="229"/>
        <end position="245"/>
    </location>
</feature>
<keyword evidence="5" id="KW-1185">Reference proteome</keyword>
<dbReference type="Pfam" id="PF00249">
    <property type="entry name" value="Myb_DNA-binding"/>
    <property type="match status" value="2"/>
</dbReference>
<feature type="compositionally biased region" description="Basic and acidic residues" evidence="1">
    <location>
        <begin position="167"/>
        <end position="178"/>
    </location>
</feature>
<dbReference type="EMBL" id="JAEUBE010000295">
    <property type="protein sequence ID" value="KAH3666097.1"/>
    <property type="molecule type" value="Genomic_DNA"/>
</dbReference>
<dbReference type="GO" id="GO:0034967">
    <property type="term" value="C:Set3 complex"/>
    <property type="evidence" value="ECO:0007669"/>
    <property type="project" value="TreeGrafter"/>
</dbReference>
<dbReference type="PROSITE" id="PS51293">
    <property type="entry name" value="SANT"/>
    <property type="match status" value="1"/>
</dbReference>
<feature type="compositionally biased region" description="Low complexity" evidence="1">
    <location>
        <begin position="885"/>
        <end position="906"/>
    </location>
</feature>
<dbReference type="PANTHER" id="PTHR13992">
    <property type="entry name" value="NUCLEAR RECEPTOR CO-REPRESSOR RELATED NCOR"/>
    <property type="match status" value="1"/>
</dbReference>
<dbReference type="Gene3D" id="1.20.58.1880">
    <property type="match status" value="1"/>
</dbReference>
<feature type="compositionally biased region" description="Basic and acidic residues" evidence="1">
    <location>
        <begin position="907"/>
        <end position="923"/>
    </location>
</feature>
<feature type="compositionally biased region" description="Polar residues" evidence="1">
    <location>
        <begin position="832"/>
        <end position="845"/>
    </location>
</feature>
<dbReference type="RefSeq" id="XP_046061301.1">
    <property type="nucleotide sequence ID" value="XM_046205347.1"/>
</dbReference>
<feature type="compositionally biased region" description="Polar residues" evidence="1">
    <location>
        <begin position="421"/>
        <end position="442"/>
    </location>
</feature>
<dbReference type="OrthoDB" id="10258692at2759"/>
<feature type="domain" description="Myb-like" evidence="2">
    <location>
        <begin position="1018"/>
        <end position="1060"/>
    </location>
</feature>
<feature type="compositionally biased region" description="Low complexity" evidence="1">
    <location>
        <begin position="979"/>
        <end position="990"/>
    </location>
</feature>
<feature type="region of interest" description="Disordered" evidence="1">
    <location>
        <begin position="647"/>
        <end position="680"/>
    </location>
</feature>
<evidence type="ECO:0000313" key="5">
    <source>
        <dbReference type="Proteomes" id="UP000769157"/>
    </source>
</evidence>
<feature type="region of interest" description="Disordered" evidence="1">
    <location>
        <begin position="1221"/>
        <end position="1303"/>
    </location>
</feature>
<evidence type="ECO:0000313" key="4">
    <source>
        <dbReference type="EMBL" id="KAH3666097.1"/>
    </source>
</evidence>
<dbReference type="InterPro" id="IPR017884">
    <property type="entry name" value="SANT_dom"/>
</dbReference>
<feature type="compositionally biased region" description="Polar residues" evidence="1">
    <location>
        <begin position="286"/>
        <end position="295"/>
    </location>
</feature>
<dbReference type="GO" id="GO:0006357">
    <property type="term" value="P:regulation of transcription by RNA polymerase II"/>
    <property type="evidence" value="ECO:0007669"/>
    <property type="project" value="TreeGrafter"/>
</dbReference>
<feature type="compositionally biased region" description="Gly residues" evidence="1">
    <location>
        <begin position="114"/>
        <end position="126"/>
    </location>
</feature>
<gene>
    <name evidence="4" type="ORF">OGAPHI_004286</name>
</gene>
<feature type="compositionally biased region" description="Low complexity" evidence="1">
    <location>
        <begin position="70"/>
        <end position="97"/>
    </location>
</feature>
<accession>A0A9P8P6C3</accession>
<feature type="compositionally biased region" description="Polar residues" evidence="1">
    <location>
        <begin position="1255"/>
        <end position="1278"/>
    </location>
</feature>
<proteinExistence type="predicted"/>
<evidence type="ECO:0000259" key="2">
    <source>
        <dbReference type="PROSITE" id="PS50090"/>
    </source>
</evidence>
<evidence type="ECO:0000259" key="3">
    <source>
        <dbReference type="PROSITE" id="PS51293"/>
    </source>
</evidence>
<feature type="compositionally biased region" description="Basic and acidic residues" evidence="1">
    <location>
        <begin position="301"/>
        <end position="311"/>
    </location>
</feature>
<dbReference type="InterPro" id="IPR051571">
    <property type="entry name" value="N-CoR_corepressor"/>
</dbReference>
<feature type="region of interest" description="Disordered" evidence="1">
    <location>
        <begin position="1079"/>
        <end position="1180"/>
    </location>
</feature>
<dbReference type="PROSITE" id="PS50090">
    <property type="entry name" value="MYB_LIKE"/>
    <property type="match status" value="1"/>
</dbReference>
<feature type="region of interest" description="Disordered" evidence="1">
    <location>
        <begin position="1"/>
        <end position="486"/>
    </location>
</feature>
<protein>
    <recommendedName>
        <fullName evidence="6">DNA-binding protein SNT1</fullName>
    </recommendedName>
</protein>
<sequence>MTPTDHSRSGYGGSSHNSGRIYKDDNKRQRKFPPPHHSKYNSHPYQSNSAPPYTQKNSINPFSSRRQEHSGSAPGSAGGSANYPQPSSGESYSSYRSSSHDQGYARNSYSSGGPRRGLGYRSGRGGPSSSLPKNRANGPGQSQHYYRSYSSEGNSGSMNARYSNGYYDRDQYRQEDNYRQGSMPSNDDGYSGGRWNSGSRDRYSSQEDGSSRSGDLIAGPNNRGGDLIPNRDYRYNRGGMRDYRPQRVHSSGGYFRGHYRDDYRSDYREDDEGTWNNRQKHYNYNRYESSTSLEGSKSPLKKPESQERDVSEEQLPQIENGDNVTKLEYPSKEEPSTENIKVEDDVGEKETLSIIRTAPTPNRELSPEQEPEPELEQEQEIDSVPVEVPEPESKPEPEQGISFSEEAEKEGGKSDNMEVDLSSNEATAGVQKNLSITENQSSTKAEEQQTKTETHAQEENEVEPHTMTDGDISKVKESKDDPDNEVDVVEKMDVDHKESDQPNDQEIEKIESIQKDESSTQILGEISEAKISVETVQNTDQACIFPMNKVETKYHELRNVPLSERRKHLKYLGNSQLSDLSQYNFFNTSLLVFKQADGPNLAEKLQLMKVILDKKKKDLTEEYLLRKNAWNKRVSLMDEQLNQFYHTAEEEVSRPETVETTRADEQERPLSGRRGRHHGDTVRTEAEFLEILASLEKERESDPLVKAQHGSAKIPSMIINPVEKYAMVRFFDSNNLVLDKERWADRLNQDPIDTFTKAEHEKFCEAYSMWPKKFGRISNHMGGLRTPEECVLHYYRTKKQVNYKQIVANKNRRATRKASATKRKSRDGKVRNGTQTPETSTNEIASVSLEGTFADPSENEADATDSNKRRQSAPPSSPEPKRAKPSATVSASPSSSNEAAPPVVEPTKVEEETEKTPGEPLEKPKKKRGRKKLNPDGANTVRLADSKDVVPILQSSSGDPLQVARELNEEQKQKVKDGSASSSQASQEASINTYQSADDNDRKKEKHHKDRSHITSYWSVQEISVFPNLLQQYGTDWESMSKHITSKTSTMVRNYYQRGLAENSKWEEMAREADSKRIIDEDKKIAPETAEISDGPPLGRFFEKSPVALKPASEPKPSSTKELPQPLQLPALHTYYPSTGASSAPASTNTNAIGSTPAPETSNDSSAKLPASTGPSLLNISSYPAKSYPLSSLVEAAGSVQTRSVTSPGIAEMNSLLNTALQPPSLRSAQAHLPPLTSTSSVSPGSPFTPKPRSSIRNLLNEESSSNAKPQLYQSSAFGNIMNPAPKVKTESAEQPPHPQATGMSALDALAQVAFERK</sequence>
<feature type="compositionally biased region" description="Acidic residues" evidence="1">
    <location>
        <begin position="367"/>
        <end position="381"/>
    </location>
</feature>
<feature type="compositionally biased region" description="Basic and acidic residues" evidence="1">
    <location>
        <begin position="329"/>
        <end position="351"/>
    </location>
</feature>
<reference evidence="4" key="2">
    <citation type="submission" date="2021-01" db="EMBL/GenBank/DDBJ databases">
        <authorList>
            <person name="Schikora-Tamarit M.A."/>
        </authorList>
    </citation>
    <scope>NUCLEOTIDE SEQUENCE</scope>
    <source>
        <strain evidence="4">CBS6075</strain>
    </source>
</reference>
<organism evidence="4 5">
    <name type="scientific">Ogataea philodendri</name>
    <dbReference type="NCBI Taxonomy" id="1378263"/>
    <lineage>
        <taxon>Eukaryota</taxon>
        <taxon>Fungi</taxon>
        <taxon>Dikarya</taxon>
        <taxon>Ascomycota</taxon>
        <taxon>Saccharomycotina</taxon>
        <taxon>Pichiomycetes</taxon>
        <taxon>Pichiales</taxon>
        <taxon>Pichiaceae</taxon>
        <taxon>Ogataea</taxon>
    </lineage>
</organism>
<feature type="compositionally biased region" description="Polar residues" evidence="1">
    <location>
        <begin position="41"/>
        <end position="64"/>
    </location>
</feature>
<feature type="compositionally biased region" description="Low complexity" evidence="1">
    <location>
        <begin position="1137"/>
        <end position="1152"/>
    </location>
</feature>
<evidence type="ECO:0008006" key="6">
    <source>
        <dbReference type="Google" id="ProtNLM"/>
    </source>
</evidence>
<feature type="domain" description="SANT" evidence="3">
    <location>
        <begin position="750"/>
        <end position="802"/>
    </location>
</feature>
<feature type="compositionally biased region" description="Basic residues" evidence="1">
    <location>
        <begin position="810"/>
        <end position="826"/>
    </location>
</feature>
<comment type="caution">
    <text evidence="4">The sequence shown here is derived from an EMBL/GenBank/DDBJ whole genome shotgun (WGS) entry which is preliminary data.</text>
</comment>
<feature type="compositionally biased region" description="Basic and acidic residues" evidence="1">
    <location>
        <begin position="966"/>
        <end position="977"/>
    </location>
</feature>
<feature type="compositionally biased region" description="Basic residues" evidence="1">
    <location>
        <begin position="28"/>
        <end position="40"/>
    </location>
</feature>
<dbReference type="PANTHER" id="PTHR13992:SF39">
    <property type="entry name" value="SMRTER, ISOFORM G"/>
    <property type="match status" value="1"/>
</dbReference>